<evidence type="ECO:0000256" key="3">
    <source>
        <dbReference type="ARBA" id="ARBA00022630"/>
    </source>
</evidence>
<dbReference type="Pfam" id="PF07992">
    <property type="entry name" value="Pyr_redox_2"/>
    <property type="match status" value="1"/>
</dbReference>
<proteinExistence type="inferred from homology"/>
<name>A0ABW9MAF0_9FIRM</name>
<reference evidence="7 8" key="1">
    <citation type="journal article" date="2025" name="Anaerobe">
        <title>Description of Anaerococcus kampingiae sp. nov., Anaerococcus groningensis sp. nov., Anaerococcus martiniensis sp. nov., and Anaerococcus cruorum sp. nov., isolated from human clinical specimens.</title>
        <authorList>
            <person name="Boiten K.E."/>
            <person name="Meijer J."/>
            <person name="van Wezel E.M."/>
            <person name="Veloo A.C.M."/>
        </authorList>
    </citation>
    <scope>NUCLEOTIDE SEQUENCE [LARGE SCALE GENOMIC DNA]</scope>
    <source>
        <strain evidence="7 8">ENR0831</strain>
    </source>
</reference>
<comment type="similarity">
    <text evidence="2">Belongs to the NADH dehydrogenase family.</text>
</comment>
<evidence type="ECO:0000256" key="2">
    <source>
        <dbReference type="ARBA" id="ARBA00005272"/>
    </source>
</evidence>
<gene>
    <name evidence="7" type="ORF">ACCQ41_07825</name>
</gene>
<dbReference type="InterPro" id="IPR051169">
    <property type="entry name" value="NADH-Q_oxidoreductase"/>
</dbReference>
<dbReference type="GO" id="GO:0016491">
    <property type="term" value="F:oxidoreductase activity"/>
    <property type="evidence" value="ECO:0007669"/>
    <property type="project" value="UniProtKB-KW"/>
</dbReference>
<evidence type="ECO:0000313" key="8">
    <source>
        <dbReference type="Proteomes" id="UP001637996"/>
    </source>
</evidence>
<evidence type="ECO:0000313" key="7">
    <source>
        <dbReference type="EMBL" id="MFO3666145.1"/>
    </source>
</evidence>
<evidence type="ECO:0000256" key="1">
    <source>
        <dbReference type="ARBA" id="ARBA00001974"/>
    </source>
</evidence>
<keyword evidence="5 7" id="KW-0560">Oxidoreductase</keyword>
<evidence type="ECO:0000256" key="5">
    <source>
        <dbReference type="ARBA" id="ARBA00023002"/>
    </source>
</evidence>
<keyword evidence="4" id="KW-0274">FAD</keyword>
<dbReference type="SUPFAM" id="SSF51905">
    <property type="entry name" value="FAD/NAD(P)-binding domain"/>
    <property type="match status" value="2"/>
</dbReference>
<dbReference type="PANTHER" id="PTHR42913">
    <property type="entry name" value="APOPTOSIS-INDUCING FACTOR 1"/>
    <property type="match status" value="1"/>
</dbReference>
<feature type="domain" description="FAD/NAD(P)-binding" evidence="6">
    <location>
        <begin position="3"/>
        <end position="272"/>
    </location>
</feature>
<dbReference type="EC" id="1.6.5.-" evidence="7"/>
<comment type="caution">
    <text evidence="7">The sequence shown here is derived from an EMBL/GenBank/DDBJ whole genome shotgun (WGS) entry which is preliminary data.</text>
</comment>
<dbReference type="PANTHER" id="PTHR42913:SF9">
    <property type="entry name" value="SLR1591 PROTEIN"/>
    <property type="match status" value="1"/>
</dbReference>
<evidence type="ECO:0000256" key="4">
    <source>
        <dbReference type="ARBA" id="ARBA00022827"/>
    </source>
</evidence>
<keyword evidence="3" id="KW-0285">Flavoprotein</keyword>
<comment type="cofactor">
    <cofactor evidence="1">
        <name>FAD</name>
        <dbReference type="ChEBI" id="CHEBI:57692"/>
    </cofactor>
</comment>
<dbReference type="InterPro" id="IPR036188">
    <property type="entry name" value="FAD/NAD-bd_sf"/>
</dbReference>
<dbReference type="Proteomes" id="UP001637996">
    <property type="component" value="Unassembled WGS sequence"/>
</dbReference>
<dbReference type="EMBL" id="JBGMEI010000013">
    <property type="protein sequence ID" value="MFO3666145.1"/>
    <property type="molecule type" value="Genomic_DNA"/>
</dbReference>
<dbReference type="InterPro" id="IPR023753">
    <property type="entry name" value="FAD/NAD-binding_dom"/>
</dbReference>
<dbReference type="Gene3D" id="3.50.50.100">
    <property type="match status" value="1"/>
</dbReference>
<organism evidence="7 8">
    <name type="scientific">Anaerococcus martiniensis</name>
    <dbReference type="NCBI Taxonomy" id="3115615"/>
    <lineage>
        <taxon>Bacteria</taxon>
        <taxon>Bacillati</taxon>
        <taxon>Bacillota</taxon>
        <taxon>Tissierellia</taxon>
        <taxon>Tissierellales</taxon>
        <taxon>Peptoniphilaceae</taxon>
        <taxon>Anaerococcus</taxon>
    </lineage>
</organism>
<keyword evidence="8" id="KW-1185">Reference proteome</keyword>
<evidence type="ECO:0000259" key="6">
    <source>
        <dbReference type="Pfam" id="PF07992"/>
    </source>
</evidence>
<sequence length="358" mass="40203">MKRIILAGGGHGHINVLKNLIKNPIKDHEIILITDSSRQYYSGMLAAFIEGIYTEEEISFDVPKLCRLAGVSYVEEKIVSLDKKNQSVVTENNSYSYDYLSVNLGSLSKVNFPTDFKNVTLVKPILNVVRAKDEISKLCKNKKNPKIAFIGAGASGIELSLSFKAAFPMLEISIITAHDMLSNYNSKTKKRFEKLLASKDIKVIKNEPVNEIKDNKIYSNMSVYDFDHAFITSGFCGPNVDFDGYLTMDKNYLSASDSLFIDKNALAMGDVASIDIYPDMPKAGVYAIRESPILYENLLKLIAGESNFKSYKPQDKYLQIINCGNKKALSNYGNFTNYGRLSFIIKDKIDRAYMKVEE</sequence>
<accession>A0ABW9MAF0</accession>
<dbReference type="RefSeq" id="WP_410031783.1">
    <property type="nucleotide sequence ID" value="NZ_JBGMEI010000013.1"/>
</dbReference>
<protein>
    <submittedName>
        <fullName evidence="7">NAD(P)/FAD-dependent oxidoreductase</fullName>
        <ecNumber evidence="7">1.6.5.-</ecNumber>
    </submittedName>
</protein>